<evidence type="ECO:0008006" key="3">
    <source>
        <dbReference type="Google" id="ProtNLM"/>
    </source>
</evidence>
<dbReference type="SUPFAM" id="SSF109604">
    <property type="entry name" value="HD-domain/PDEase-like"/>
    <property type="match status" value="1"/>
</dbReference>
<accession>A0AA40F451</accession>
<dbReference type="AlphaFoldDB" id="A0AA40F451"/>
<dbReference type="Proteomes" id="UP001172155">
    <property type="component" value="Unassembled WGS sequence"/>
</dbReference>
<comment type="caution">
    <text evidence="1">The sequence shown here is derived from an EMBL/GenBank/DDBJ whole genome shotgun (WGS) entry which is preliminary data.</text>
</comment>
<dbReference type="CDD" id="cd00077">
    <property type="entry name" value="HDc"/>
    <property type="match status" value="1"/>
</dbReference>
<reference evidence="1" key="1">
    <citation type="submission" date="2023-06" db="EMBL/GenBank/DDBJ databases">
        <title>Genome-scale phylogeny and comparative genomics of the fungal order Sordariales.</title>
        <authorList>
            <consortium name="Lawrence Berkeley National Laboratory"/>
            <person name="Hensen N."/>
            <person name="Bonometti L."/>
            <person name="Westerberg I."/>
            <person name="Brannstrom I.O."/>
            <person name="Guillou S."/>
            <person name="Cros-Aarteil S."/>
            <person name="Calhoun S."/>
            <person name="Haridas S."/>
            <person name="Kuo A."/>
            <person name="Mondo S."/>
            <person name="Pangilinan J."/>
            <person name="Riley R."/>
            <person name="LaButti K."/>
            <person name="Andreopoulos B."/>
            <person name="Lipzen A."/>
            <person name="Chen C."/>
            <person name="Yanf M."/>
            <person name="Daum C."/>
            <person name="Ng V."/>
            <person name="Clum A."/>
            <person name="Steindorff A."/>
            <person name="Ohm R."/>
            <person name="Martin F."/>
            <person name="Silar P."/>
            <person name="Natvig D."/>
            <person name="Lalanne C."/>
            <person name="Gautier V."/>
            <person name="Ament-velasquez S.L."/>
            <person name="Kruys A."/>
            <person name="Hutchinson M.I."/>
            <person name="Powell A.J."/>
            <person name="Barry K."/>
            <person name="Miller A.N."/>
            <person name="Grigoriev I.V."/>
            <person name="Debuchy R."/>
            <person name="Gladieux P."/>
            <person name="Thoren M.H."/>
            <person name="Johannesson H."/>
        </authorList>
    </citation>
    <scope>NUCLEOTIDE SEQUENCE</scope>
    <source>
        <strain evidence="1">SMH3187-1</strain>
    </source>
</reference>
<dbReference type="InterPro" id="IPR017771">
    <property type="entry name" value="Cyanamide_hydratase_HD"/>
</dbReference>
<evidence type="ECO:0000313" key="1">
    <source>
        <dbReference type="EMBL" id="KAK0750910.1"/>
    </source>
</evidence>
<dbReference type="PANTHER" id="PTHR35569:SF1">
    <property type="entry name" value="CYANAMIDE HYDRATASE DDI2-RELATED"/>
    <property type="match status" value="1"/>
</dbReference>
<proteinExistence type="predicted"/>
<keyword evidence="2" id="KW-1185">Reference proteome</keyword>
<dbReference type="InterPro" id="IPR003607">
    <property type="entry name" value="HD/PDEase_dom"/>
</dbReference>
<protein>
    <recommendedName>
        <fullName evidence="3">Cyanamide hydratase</fullName>
    </recommendedName>
</protein>
<dbReference type="PANTHER" id="PTHR35569">
    <property type="entry name" value="CYANAMIDE HYDRATASE DDI2-RELATED"/>
    <property type="match status" value="1"/>
</dbReference>
<name>A0AA40F451_9PEZI</name>
<evidence type="ECO:0000313" key="2">
    <source>
        <dbReference type="Proteomes" id="UP001172155"/>
    </source>
</evidence>
<dbReference type="EMBL" id="JAUKUD010000002">
    <property type="protein sequence ID" value="KAK0750910.1"/>
    <property type="molecule type" value="Genomic_DNA"/>
</dbReference>
<sequence>MTTPHPDTVALHGWTAVPVDSDAILQGKPYLHKPTPLLAVDIPFPSSDPLVARVQAYAKSQLPRQTFNHSMRVFYWGPHPPPTIPLPPHSLLSPSTLALVSLLHDIGTAPAFLSTTQLSFEFAGALVARDLLLHPSPPVLETIIRHQDLGTRGTITFLGQLIQLATIYDNIGGHPELVHAETKVDVNRVFPRGGWSGCFAATVREEMRLKPWAHSTHLGEREFPEGVEGNELMGEFDGWE</sequence>
<organism evidence="1 2">
    <name type="scientific">Schizothecium vesticola</name>
    <dbReference type="NCBI Taxonomy" id="314040"/>
    <lineage>
        <taxon>Eukaryota</taxon>
        <taxon>Fungi</taxon>
        <taxon>Dikarya</taxon>
        <taxon>Ascomycota</taxon>
        <taxon>Pezizomycotina</taxon>
        <taxon>Sordariomycetes</taxon>
        <taxon>Sordariomycetidae</taxon>
        <taxon>Sordariales</taxon>
        <taxon>Schizotheciaceae</taxon>
        <taxon>Schizothecium</taxon>
    </lineage>
</organism>
<gene>
    <name evidence="1" type="ORF">B0T18DRAFT_435456</name>
</gene>
<dbReference type="NCBIfam" id="TIGR03401">
    <property type="entry name" value="cyanamide_fam"/>
    <property type="match status" value="1"/>
</dbReference>